<dbReference type="STRING" id="883081.HMPREF9698_00593"/>
<dbReference type="Pfam" id="PF03781">
    <property type="entry name" value="FGE-sulfatase"/>
    <property type="match status" value="1"/>
</dbReference>
<protein>
    <recommendedName>
        <fullName evidence="1">Sulfatase-modifying factor enzyme-like domain-containing protein</fullName>
    </recommendedName>
</protein>
<dbReference type="Gene3D" id="3.90.1580.10">
    <property type="entry name" value="paralog of FGE (formylglycine-generating enzyme)"/>
    <property type="match status" value="1"/>
</dbReference>
<dbReference type="InterPro" id="IPR005532">
    <property type="entry name" value="SUMF_dom"/>
</dbReference>
<comment type="caution">
    <text evidence="2">The sequence shown here is derived from an EMBL/GenBank/DDBJ whole genome shotgun (WGS) entry which is preliminary data.</text>
</comment>
<sequence length="281" mass="32036">MKLVSITGGEFRMGTDDNKGFPEDYEGPSTIVNVPNFEIADTPITNREFKEFIDDTGYVTTAEQKGCSFVFGKLLDEEEKSKAQHVLGTPWWFLVPGADWAHPYGPKSNLNNLWDHPVVHVSLKDALAYCDWSETHLPTEAEWEYAARAGTTSEFPWGDSLTEDNTYHANTWQGKFPEVNSLDDGYLATAPVYNYEPNNWGLYQVIGNVWEWCRNPRYTLFEDFNSNEFLVNKNKLVGEYAIRGGSFLCHSCYCNRYRVAGRNGVDNESTSSHLSFRCIKE</sequence>
<feature type="domain" description="Sulfatase-modifying factor enzyme-like" evidence="1">
    <location>
        <begin position="3"/>
        <end position="280"/>
    </location>
</feature>
<dbReference type="HOGENOM" id="CLU_012431_4_2_9"/>
<dbReference type="SUPFAM" id="SSF56436">
    <property type="entry name" value="C-type lectin-like"/>
    <property type="match status" value="1"/>
</dbReference>
<proteinExistence type="predicted"/>
<reference evidence="2 3" key="1">
    <citation type="submission" date="2012-09" db="EMBL/GenBank/DDBJ databases">
        <title>The Genome Sequence of Alloiococcus otitis ATCC 51267.</title>
        <authorList>
            <consortium name="The Broad Institute Genome Sequencing Platform"/>
            <person name="Earl A."/>
            <person name="Ward D."/>
            <person name="Feldgarden M."/>
            <person name="Gevers D."/>
            <person name="Huys G."/>
            <person name="Walker B."/>
            <person name="Young S.K."/>
            <person name="Zeng Q."/>
            <person name="Gargeya S."/>
            <person name="Fitzgerald M."/>
            <person name="Haas B."/>
            <person name="Abouelleil A."/>
            <person name="Alvarado L."/>
            <person name="Arachchi H.M."/>
            <person name="Berlin A.M."/>
            <person name="Chapman S.B."/>
            <person name="Goldberg J."/>
            <person name="Griggs A."/>
            <person name="Gujja S."/>
            <person name="Hansen M."/>
            <person name="Howarth C."/>
            <person name="Imamovic A."/>
            <person name="Larimer J."/>
            <person name="McCowen C."/>
            <person name="Montmayeur A."/>
            <person name="Murphy C."/>
            <person name="Neiman D."/>
            <person name="Pearson M."/>
            <person name="Priest M."/>
            <person name="Roberts A."/>
            <person name="Saif S."/>
            <person name="Shea T."/>
            <person name="Sisk P."/>
            <person name="Sykes S."/>
            <person name="Wortman J."/>
            <person name="Nusbaum C."/>
            <person name="Birren B."/>
        </authorList>
    </citation>
    <scope>NUCLEOTIDE SEQUENCE [LARGE SCALE GENOMIC DNA]</scope>
    <source>
        <strain evidence="2 3">ATCC 51267</strain>
    </source>
</reference>
<dbReference type="eggNOG" id="COG1262">
    <property type="taxonomic scope" value="Bacteria"/>
</dbReference>
<evidence type="ECO:0000313" key="3">
    <source>
        <dbReference type="Proteomes" id="UP000009875"/>
    </source>
</evidence>
<dbReference type="RefSeq" id="WP_003777234.1">
    <property type="nucleotide sequence ID" value="NZ_JH992958.1"/>
</dbReference>
<name>K9EDL2_9LACT</name>
<evidence type="ECO:0000259" key="1">
    <source>
        <dbReference type="Pfam" id="PF03781"/>
    </source>
</evidence>
<accession>K9EDL2</accession>
<dbReference type="GO" id="GO:0120147">
    <property type="term" value="F:formylglycine-generating oxidase activity"/>
    <property type="evidence" value="ECO:0007669"/>
    <property type="project" value="TreeGrafter"/>
</dbReference>
<organism evidence="2 3">
    <name type="scientific">Alloiococcus otitis ATCC 51267</name>
    <dbReference type="NCBI Taxonomy" id="883081"/>
    <lineage>
        <taxon>Bacteria</taxon>
        <taxon>Bacillati</taxon>
        <taxon>Bacillota</taxon>
        <taxon>Bacilli</taxon>
        <taxon>Lactobacillales</taxon>
        <taxon>Carnobacteriaceae</taxon>
        <taxon>Alloiococcus</taxon>
    </lineage>
</organism>
<dbReference type="OrthoDB" id="9768004at2"/>
<dbReference type="PATRIC" id="fig|883081.3.peg.591"/>
<dbReference type="PANTHER" id="PTHR23150">
    <property type="entry name" value="SULFATASE MODIFYING FACTOR 1, 2"/>
    <property type="match status" value="1"/>
</dbReference>
<dbReference type="EMBL" id="AGXA01000013">
    <property type="protein sequence ID" value="EKU93916.1"/>
    <property type="molecule type" value="Genomic_DNA"/>
</dbReference>
<gene>
    <name evidence="2" type="ORF">HMPREF9698_00593</name>
</gene>
<dbReference type="PANTHER" id="PTHR23150:SF19">
    <property type="entry name" value="FORMYLGLYCINE-GENERATING ENZYME"/>
    <property type="match status" value="1"/>
</dbReference>
<keyword evidence="3" id="KW-1185">Reference proteome</keyword>
<dbReference type="InterPro" id="IPR016187">
    <property type="entry name" value="CTDL_fold"/>
</dbReference>
<evidence type="ECO:0000313" key="2">
    <source>
        <dbReference type="EMBL" id="EKU93916.1"/>
    </source>
</evidence>
<dbReference type="InterPro" id="IPR042095">
    <property type="entry name" value="SUMF_sf"/>
</dbReference>
<dbReference type="AlphaFoldDB" id="K9EDL2"/>
<dbReference type="Proteomes" id="UP000009875">
    <property type="component" value="Unassembled WGS sequence"/>
</dbReference>
<dbReference type="InterPro" id="IPR051043">
    <property type="entry name" value="Sulfatase_Mod_Factor_Kinase"/>
</dbReference>